<evidence type="ECO:0000313" key="4">
    <source>
        <dbReference type="Proteomes" id="UP000177230"/>
    </source>
</evidence>
<dbReference type="Gene3D" id="3.40.50.620">
    <property type="entry name" value="HUPs"/>
    <property type="match status" value="1"/>
</dbReference>
<sequence>MFIFKKIISGIIMPLPVAMLLLAAGILLIWPLKKKRAGWIVAAVSFLSLLLLGYGIIGDMMLSDLENRYPAPVGIETHAGVKWVVVLGGGMNSDPRLPVTSQLSNSSAVRTIEGIRIHRLLKGSRLLFSGGPVFNPVPEGQGMAQLALALGVPRGEMMTEILSRDTEEQARLIKGLVGADSVFLVTSAVHLPRSMALFRRSGVACIAAPTDFLYKKELQFNPSRLFPGYGGFRKAEAGWHEYMGTLYGRITGRI</sequence>
<accession>A0A1F5RG15</accession>
<dbReference type="InterPro" id="IPR051599">
    <property type="entry name" value="Cell_Envelope_Assoc"/>
</dbReference>
<dbReference type="Pfam" id="PF02698">
    <property type="entry name" value="DUF218"/>
    <property type="match status" value="1"/>
</dbReference>
<feature type="transmembrane region" description="Helical" evidence="1">
    <location>
        <begin position="36"/>
        <end position="57"/>
    </location>
</feature>
<name>A0A1F5RG15_9BACT</name>
<feature type="transmembrane region" description="Helical" evidence="1">
    <location>
        <begin position="7"/>
        <end position="30"/>
    </location>
</feature>
<dbReference type="GO" id="GO:0005886">
    <property type="term" value="C:plasma membrane"/>
    <property type="evidence" value="ECO:0007669"/>
    <property type="project" value="TreeGrafter"/>
</dbReference>
<evidence type="ECO:0000256" key="1">
    <source>
        <dbReference type="SAM" id="Phobius"/>
    </source>
</evidence>
<comment type="caution">
    <text evidence="3">The sequence shown here is derived from an EMBL/GenBank/DDBJ whole genome shotgun (WGS) entry which is preliminary data.</text>
</comment>
<keyword evidence="1" id="KW-1133">Transmembrane helix</keyword>
<dbReference type="InterPro" id="IPR014729">
    <property type="entry name" value="Rossmann-like_a/b/a_fold"/>
</dbReference>
<dbReference type="GO" id="GO:0043164">
    <property type="term" value="P:Gram-negative-bacterium-type cell wall biogenesis"/>
    <property type="evidence" value="ECO:0007669"/>
    <property type="project" value="TreeGrafter"/>
</dbReference>
<dbReference type="GO" id="GO:0000270">
    <property type="term" value="P:peptidoglycan metabolic process"/>
    <property type="evidence" value="ECO:0007669"/>
    <property type="project" value="TreeGrafter"/>
</dbReference>
<evidence type="ECO:0000313" key="3">
    <source>
        <dbReference type="EMBL" id="OGF13369.1"/>
    </source>
</evidence>
<dbReference type="PANTHER" id="PTHR30336:SF4">
    <property type="entry name" value="ENVELOPE BIOGENESIS FACTOR ELYC"/>
    <property type="match status" value="1"/>
</dbReference>
<dbReference type="CDD" id="cd06259">
    <property type="entry name" value="YdcF-like"/>
    <property type="match status" value="1"/>
</dbReference>
<dbReference type="Proteomes" id="UP000177230">
    <property type="component" value="Unassembled WGS sequence"/>
</dbReference>
<dbReference type="AlphaFoldDB" id="A0A1F5RG15"/>
<organism evidence="3 4">
    <name type="scientific">Candidatus Edwardsbacteria bacterium GWF2_54_11</name>
    <dbReference type="NCBI Taxonomy" id="1817851"/>
    <lineage>
        <taxon>Bacteria</taxon>
        <taxon>Candidatus Edwardsiibacteriota</taxon>
    </lineage>
</organism>
<reference evidence="3 4" key="1">
    <citation type="journal article" date="2016" name="Nat. Commun.">
        <title>Thousands of microbial genomes shed light on interconnected biogeochemical processes in an aquifer system.</title>
        <authorList>
            <person name="Anantharaman K."/>
            <person name="Brown C.T."/>
            <person name="Hug L.A."/>
            <person name="Sharon I."/>
            <person name="Castelle C.J."/>
            <person name="Probst A.J."/>
            <person name="Thomas B.C."/>
            <person name="Singh A."/>
            <person name="Wilkins M.J."/>
            <person name="Karaoz U."/>
            <person name="Brodie E.L."/>
            <person name="Williams K.H."/>
            <person name="Hubbard S.S."/>
            <person name="Banfield J.F."/>
        </authorList>
    </citation>
    <scope>NUCLEOTIDE SEQUENCE [LARGE SCALE GENOMIC DNA]</scope>
</reference>
<proteinExistence type="predicted"/>
<gene>
    <name evidence="3" type="ORF">A2024_00170</name>
</gene>
<dbReference type="EMBL" id="MFFM01000020">
    <property type="protein sequence ID" value="OGF13369.1"/>
    <property type="molecule type" value="Genomic_DNA"/>
</dbReference>
<dbReference type="PANTHER" id="PTHR30336">
    <property type="entry name" value="INNER MEMBRANE PROTEIN, PROBABLE PERMEASE"/>
    <property type="match status" value="1"/>
</dbReference>
<protein>
    <recommendedName>
        <fullName evidence="2">DUF218 domain-containing protein</fullName>
    </recommendedName>
</protein>
<feature type="domain" description="DUF218" evidence="2">
    <location>
        <begin position="83"/>
        <end position="244"/>
    </location>
</feature>
<evidence type="ECO:0000259" key="2">
    <source>
        <dbReference type="Pfam" id="PF02698"/>
    </source>
</evidence>
<dbReference type="InterPro" id="IPR003848">
    <property type="entry name" value="DUF218"/>
</dbReference>
<keyword evidence="1" id="KW-0812">Transmembrane</keyword>
<keyword evidence="1" id="KW-0472">Membrane</keyword>